<dbReference type="EMBL" id="FNKX01000001">
    <property type="protein sequence ID" value="SDR13913.1"/>
    <property type="molecule type" value="Genomic_DNA"/>
</dbReference>
<keyword evidence="3" id="KW-1185">Reference proteome</keyword>
<evidence type="ECO:0000259" key="1">
    <source>
        <dbReference type="Pfam" id="PF13474"/>
    </source>
</evidence>
<feature type="domain" description="SnoaL-like" evidence="1">
    <location>
        <begin position="9"/>
        <end position="132"/>
    </location>
</feature>
<reference evidence="3" key="1">
    <citation type="submission" date="2016-10" db="EMBL/GenBank/DDBJ databases">
        <authorList>
            <person name="Varghese N."/>
            <person name="Submissions S."/>
        </authorList>
    </citation>
    <scope>NUCLEOTIDE SEQUENCE [LARGE SCALE GENOMIC DNA]</scope>
    <source>
        <strain evidence="3">DUS833</strain>
    </source>
</reference>
<dbReference type="InterPro" id="IPR037401">
    <property type="entry name" value="SnoaL-like"/>
</dbReference>
<dbReference type="InterPro" id="IPR032710">
    <property type="entry name" value="NTF2-like_dom_sf"/>
</dbReference>
<dbReference type="SUPFAM" id="SSF54427">
    <property type="entry name" value="NTF2-like"/>
    <property type="match status" value="1"/>
</dbReference>
<dbReference type="RefSeq" id="WP_090805702.1">
    <property type="nucleotide sequence ID" value="NZ_FNKX01000001.1"/>
</dbReference>
<accession>A0A1H1GLE6</accession>
<evidence type="ECO:0000313" key="3">
    <source>
        <dbReference type="Proteomes" id="UP000199365"/>
    </source>
</evidence>
<sequence>MNRLDNPILRVLEGYKAAILAKDVDAFVALYDRDTVVFDMWGTWSYNGIASWRAMVEGWFGSLGTERVIVDISAAQTIVAADLAVVHAFATYKAVDADGLELRSMDNRLTMTLRQQADGWKIVHQHTSSPIEVGTAQVIFRR</sequence>
<dbReference type="Gene3D" id="3.10.450.50">
    <property type="match status" value="1"/>
</dbReference>
<dbReference type="AlphaFoldDB" id="A0A1H1GLE6"/>
<evidence type="ECO:0000313" key="2">
    <source>
        <dbReference type="EMBL" id="SDR13913.1"/>
    </source>
</evidence>
<dbReference type="Proteomes" id="UP000199365">
    <property type="component" value="Unassembled WGS sequence"/>
</dbReference>
<organism evidence="2 3">
    <name type="scientific">Paraburkholderia tuberum</name>
    <dbReference type="NCBI Taxonomy" id="157910"/>
    <lineage>
        <taxon>Bacteria</taxon>
        <taxon>Pseudomonadati</taxon>
        <taxon>Pseudomonadota</taxon>
        <taxon>Betaproteobacteria</taxon>
        <taxon>Burkholderiales</taxon>
        <taxon>Burkholderiaceae</taxon>
        <taxon>Paraburkholderia</taxon>
    </lineage>
</organism>
<dbReference type="Pfam" id="PF13474">
    <property type="entry name" value="SnoaL_3"/>
    <property type="match status" value="1"/>
</dbReference>
<gene>
    <name evidence="2" type="ORF">SAMN05445850_2958</name>
</gene>
<name>A0A1H1GLE6_9BURK</name>
<protein>
    <recommendedName>
        <fullName evidence="1">SnoaL-like domain-containing protein</fullName>
    </recommendedName>
</protein>
<dbReference type="STRING" id="157910.SAMN05445850_2958"/>
<proteinExistence type="predicted"/>